<keyword evidence="2" id="KW-0378">Hydrolase</keyword>
<proteinExistence type="predicted"/>
<evidence type="ECO:0000313" key="6">
    <source>
        <dbReference type="Proteomes" id="UP000008312"/>
    </source>
</evidence>
<evidence type="ECO:0000313" key="5">
    <source>
        <dbReference type="EMBL" id="CBK22447.2"/>
    </source>
</evidence>
<dbReference type="PANTHER" id="PTHR12305">
    <property type="entry name" value="PHOSPHATASE WITH HOMOLOGY TO TENSIN"/>
    <property type="match status" value="1"/>
</dbReference>
<dbReference type="PROSITE" id="PS50056">
    <property type="entry name" value="TYR_PHOSPHATASE_2"/>
    <property type="match status" value="1"/>
</dbReference>
<gene>
    <name evidence="5" type="ORF">GSBLH_T00002570001</name>
</gene>
<keyword evidence="6" id="KW-1185">Reference proteome</keyword>
<dbReference type="PROSITE" id="PS51181">
    <property type="entry name" value="PPASE_TENSIN"/>
    <property type="match status" value="1"/>
</dbReference>
<dbReference type="PANTHER" id="PTHR12305:SF81">
    <property type="entry name" value="PHOSPHATIDYLINOSITOL 3,4,5-TRISPHOSPHATE 3-PHOSPHATASE AND DUAL-SPECIFICITY PROTEIN PHOSPHATASE PTEN"/>
    <property type="match status" value="1"/>
</dbReference>
<reference evidence="5" key="1">
    <citation type="submission" date="2010-02" db="EMBL/GenBank/DDBJ databases">
        <title>Sequencing and annotation of the Blastocystis hominis genome.</title>
        <authorList>
            <person name="Wincker P."/>
        </authorList>
    </citation>
    <scope>NUCLEOTIDE SEQUENCE</scope>
    <source>
        <strain evidence="5">Singapore isolate B</strain>
    </source>
</reference>
<feature type="domain" description="Phosphatase tensin-type" evidence="4">
    <location>
        <begin position="70"/>
        <end position="253"/>
    </location>
</feature>
<evidence type="ECO:0000259" key="3">
    <source>
        <dbReference type="PROSITE" id="PS50056"/>
    </source>
</evidence>
<dbReference type="InterPro" id="IPR029023">
    <property type="entry name" value="Tensin_phosphatase"/>
</dbReference>
<evidence type="ECO:0000256" key="1">
    <source>
        <dbReference type="ARBA" id="ARBA00013015"/>
    </source>
</evidence>
<dbReference type="OrthoDB" id="16692at2759"/>
<dbReference type="GeneID" id="24919727"/>
<evidence type="ECO:0000256" key="2">
    <source>
        <dbReference type="ARBA" id="ARBA00022801"/>
    </source>
</evidence>
<evidence type="ECO:0000259" key="4">
    <source>
        <dbReference type="PROSITE" id="PS51181"/>
    </source>
</evidence>
<dbReference type="RefSeq" id="XP_012896495.1">
    <property type="nucleotide sequence ID" value="XM_013041041.1"/>
</dbReference>
<dbReference type="GO" id="GO:0005829">
    <property type="term" value="C:cytosol"/>
    <property type="evidence" value="ECO:0007669"/>
    <property type="project" value="TreeGrafter"/>
</dbReference>
<dbReference type="Pfam" id="PF22785">
    <property type="entry name" value="Tc-R-P"/>
    <property type="match status" value="1"/>
</dbReference>
<dbReference type="PROSITE" id="PS00383">
    <property type="entry name" value="TYR_PHOSPHATASE_1"/>
    <property type="match status" value="1"/>
</dbReference>
<dbReference type="InParanoid" id="D8M3H4"/>
<feature type="domain" description="Tyrosine specific protein phosphatases" evidence="3">
    <location>
        <begin position="158"/>
        <end position="222"/>
    </location>
</feature>
<protein>
    <recommendedName>
        <fullName evidence="1">phosphatidylinositol-3,4,5-trisphosphate 3-phosphatase</fullName>
        <ecNumber evidence="1">3.1.3.67</ecNumber>
    </recommendedName>
</protein>
<sequence length="257" mass="29630">MQLSIRSPIILDILALVISYVSYFLPQRASSTLQGVIRLLLLCRIFRDYLLWKLLLGLFSNDIRRIFNRSRARDKDSNLDITYISSRIIAMSWPGSKWESVWRNNISDVEHFLNEKHGGHYWVLNLCAEGEYKERKKYYFGGRYTHYCVQDHNPCSLAQLRAIIYECTEWLSQDPLNVIAIHCKGGKGRTGMVVASLLLRQCIQQCPDAALDFFASKRTSRDIINGGKVKPQRVSSRQKQNGMSLVRSFANSLCLLF</sequence>
<dbReference type="AlphaFoldDB" id="D8M3H4"/>
<dbReference type="InterPro" id="IPR000387">
    <property type="entry name" value="Tyr_Pase_dom"/>
</dbReference>
<dbReference type="InterPro" id="IPR051281">
    <property type="entry name" value="Dual-spec_lipid-protein_phosph"/>
</dbReference>
<dbReference type="Gene3D" id="3.90.190.10">
    <property type="entry name" value="Protein tyrosine phosphatase superfamily"/>
    <property type="match status" value="1"/>
</dbReference>
<dbReference type="EC" id="3.1.3.67" evidence="1"/>
<dbReference type="SUPFAM" id="SSF52799">
    <property type="entry name" value="(Phosphotyrosine protein) phosphatases II"/>
    <property type="match status" value="1"/>
</dbReference>
<accession>D8M3H4</accession>
<name>D8M3H4_BLAHO</name>
<dbReference type="GO" id="GO:0016314">
    <property type="term" value="F:phosphatidylinositol-3,4,5-trisphosphate 3-phosphatase activity"/>
    <property type="evidence" value="ECO:0007669"/>
    <property type="project" value="UniProtKB-EC"/>
</dbReference>
<dbReference type="Proteomes" id="UP000008312">
    <property type="component" value="Unassembled WGS sequence"/>
</dbReference>
<dbReference type="InterPro" id="IPR029021">
    <property type="entry name" value="Prot-tyrosine_phosphatase-like"/>
</dbReference>
<dbReference type="InterPro" id="IPR016130">
    <property type="entry name" value="Tyr_Pase_AS"/>
</dbReference>
<dbReference type="EMBL" id="FN668650">
    <property type="protein sequence ID" value="CBK22447.2"/>
    <property type="molecule type" value="Genomic_DNA"/>
</dbReference>
<organism evidence="5">
    <name type="scientific">Blastocystis hominis</name>
    <dbReference type="NCBI Taxonomy" id="12968"/>
    <lineage>
        <taxon>Eukaryota</taxon>
        <taxon>Sar</taxon>
        <taxon>Stramenopiles</taxon>
        <taxon>Bigyra</taxon>
        <taxon>Opalozoa</taxon>
        <taxon>Opalinata</taxon>
        <taxon>Blastocystidae</taxon>
        <taxon>Blastocystis</taxon>
    </lineage>
</organism>